<dbReference type="OrthoDB" id="5772659at2"/>
<evidence type="ECO:0000313" key="1">
    <source>
        <dbReference type="EMBL" id="EIC23810.1"/>
    </source>
</evidence>
<dbReference type="STRING" id="631362.Thi970DRAFT_00322"/>
<dbReference type="RefSeq" id="WP_009146784.1">
    <property type="nucleotide sequence ID" value="NZ_CP121471.1"/>
</dbReference>
<dbReference type="Proteomes" id="UP000002964">
    <property type="component" value="Unassembled WGS sequence"/>
</dbReference>
<gene>
    <name evidence="1" type="ORF">Thi970DRAFT_00322</name>
</gene>
<dbReference type="AlphaFoldDB" id="H8YW19"/>
<protein>
    <recommendedName>
        <fullName evidence="3">WGR domain-containing protein</fullName>
    </recommendedName>
</protein>
<organism evidence="1 2">
    <name type="scientific">Thiorhodovibrio frisius</name>
    <dbReference type="NCBI Taxonomy" id="631362"/>
    <lineage>
        <taxon>Bacteria</taxon>
        <taxon>Pseudomonadati</taxon>
        <taxon>Pseudomonadota</taxon>
        <taxon>Gammaproteobacteria</taxon>
        <taxon>Chromatiales</taxon>
        <taxon>Chromatiaceae</taxon>
        <taxon>Thiorhodovibrio</taxon>
    </lineage>
</organism>
<dbReference type="eggNOG" id="ENOG5033C27">
    <property type="taxonomic scope" value="Bacteria"/>
</dbReference>
<evidence type="ECO:0000313" key="2">
    <source>
        <dbReference type="Proteomes" id="UP000002964"/>
    </source>
</evidence>
<dbReference type="EMBL" id="JH603164">
    <property type="protein sequence ID" value="EIC23810.1"/>
    <property type="molecule type" value="Genomic_DNA"/>
</dbReference>
<accession>H8YW19</accession>
<reference evidence="2" key="1">
    <citation type="submission" date="2011-06" db="EMBL/GenBank/DDBJ databases">
        <authorList>
            <consortium name="US DOE Joint Genome Institute (JGI-PGF)"/>
            <person name="Lucas S."/>
            <person name="Han J."/>
            <person name="Lapidus A."/>
            <person name="Cheng J.-F."/>
            <person name="Goodwin L."/>
            <person name="Pitluck S."/>
            <person name="Peters L."/>
            <person name="Land M.L."/>
            <person name="Hauser L."/>
            <person name="Vogl K."/>
            <person name="Liu Z."/>
            <person name="Overmann J."/>
            <person name="Frigaard N.-U."/>
            <person name="Bryant D.A."/>
            <person name="Woyke T.J."/>
        </authorList>
    </citation>
    <scope>NUCLEOTIDE SEQUENCE [LARGE SCALE GENOMIC DNA]</scope>
    <source>
        <strain evidence="2">970</strain>
    </source>
</reference>
<sequence length="120" mass="13927">MTGADSPWQLFRYHHGDGSRKDWAYRRLADGAMEIAWGRLENIAQRRIYAASQARMIEQRALDKERKGYVPLGQAVLRGRFFEVISTQRGSLHSHPVPEPRPQPRIDLSWIAPGQENLWF</sequence>
<proteinExistence type="predicted"/>
<reference evidence="1 2" key="2">
    <citation type="submission" date="2011-11" db="EMBL/GenBank/DDBJ databases">
        <authorList>
            <consortium name="US DOE Joint Genome Institute"/>
            <person name="Lucas S."/>
            <person name="Han J."/>
            <person name="Lapidus A."/>
            <person name="Cheng J.-F."/>
            <person name="Goodwin L."/>
            <person name="Pitluck S."/>
            <person name="Peters L."/>
            <person name="Ovchinnikova G."/>
            <person name="Zhang X."/>
            <person name="Detter J.C."/>
            <person name="Han C."/>
            <person name="Tapia R."/>
            <person name="Land M."/>
            <person name="Hauser L."/>
            <person name="Kyrpides N."/>
            <person name="Ivanova N."/>
            <person name="Pagani I."/>
            <person name="Vogl K."/>
            <person name="Liu Z."/>
            <person name="Overmann J."/>
            <person name="Frigaard N.-U."/>
            <person name="Bryant D."/>
            <person name="Woyke T."/>
        </authorList>
    </citation>
    <scope>NUCLEOTIDE SEQUENCE [LARGE SCALE GENOMIC DNA]</scope>
    <source>
        <strain evidence="1 2">970</strain>
    </source>
</reference>
<evidence type="ECO:0008006" key="3">
    <source>
        <dbReference type="Google" id="ProtNLM"/>
    </source>
</evidence>
<dbReference type="HOGENOM" id="CLU_2048667_0_0_6"/>
<name>H8YW19_9GAMM</name>
<keyword evidence="2" id="KW-1185">Reference proteome</keyword>